<accession>A0A2D3TFT4</accession>
<name>A0A2D3TFT4_9ENTR</name>
<reference evidence="2" key="1">
    <citation type="submission" date="2016-10" db="EMBL/GenBank/DDBJ databases">
        <authorList>
            <person name="Chevignon G."/>
        </authorList>
    </citation>
    <scope>NUCLEOTIDE SEQUENCE [LARGE SCALE GENOMIC DNA]</scope>
    <source>
        <strain evidence="2">ZA17</strain>
    </source>
</reference>
<reference evidence="2" key="2">
    <citation type="submission" date="2017-11" db="EMBL/GenBank/DDBJ databases">
        <title>PacBio sequencing of new strain of the secondary endosymbiont Candidatus Hamiltonella defensa.</title>
        <authorList>
            <person name="Strand M.R."/>
            <person name="Oliver K."/>
        </authorList>
    </citation>
    <scope>NUCLEOTIDE SEQUENCE [LARGE SCALE GENOMIC DNA]</scope>
    <source>
        <strain evidence="2">ZA17</strain>
    </source>
</reference>
<protein>
    <submittedName>
        <fullName evidence="1">Uncharacterized protein</fullName>
    </submittedName>
</protein>
<dbReference type="AlphaFoldDB" id="A0A2D3TFT4"/>
<dbReference type="Proteomes" id="UP000229055">
    <property type="component" value="Chromosome"/>
</dbReference>
<gene>
    <name evidence="1" type="ORF">BJP43_09010</name>
</gene>
<evidence type="ECO:0000313" key="2">
    <source>
        <dbReference type="Proteomes" id="UP000229055"/>
    </source>
</evidence>
<organism evidence="1 2">
    <name type="scientific">Candidatus Williamhamiltonella defendens</name>
    <dbReference type="NCBI Taxonomy" id="138072"/>
    <lineage>
        <taxon>Bacteria</taxon>
        <taxon>Pseudomonadati</taxon>
        <taxon>Pseudomonadota</taxon>
        <taxon>Gammaproteobacteria</taxon>
        <taxon>Enterobacterales</taxon>
        <taxon>Enterobacteriaceae</taxon>
        <taxon>aphid secondary symbionts</taxon>
        <taxon>Candidatus Williamhamiltonella</taxon>
    </lineage>
</organism>
<dbReference type="RefSeq" id="WP_100096924.1">
    <property type="nucleotide sequence ID" value="NZ_CP017613.1"/>
</dbReference>
<evidence type="ECO:0000313" key="1">
    <source>
        <dbReference type="EMBL" id="ATW34371.1"/>
    </source>
</evidence>
<sequence length="107" mass="12194">MSTKNLIDYFNGFIGRLKFACEILHAGKKAHRRNCEAENLKAVIEKLNTRRKKLNAVMVIGEPKAAILLKENTTSFNHDENAVSAHNSILHFHDSNHNFIINQNKLL</sequence>
<dbReference type="EMBL" id="CP017613">
    <property type="protein sequence ID" value="ATW34371.1"/>
    <property type="molecule type" value="Genomic_DNA"/>
</dbReference>
<proteinExistence type="predicted"/>